<dbReference type="GO" id="GO:0003677">
    <property type="term" value="F:DNA binding"/>
    <property type="evidence" value="ECO:0007669"/>
    <property type="project" value="InterPro"/>
</dbReference>
<evidence type="ECO:0000256" key="5">
    <source>
        <dbReference type="ARBA" id="ARBA00023242"/>
    </source>
</evidence>
<keyword evidence="2" id="KW-0479">Metal-binding</keyword>
<organism evidence="8">
    <name type="scientific">Corethron hystrix</name>
    <dbReference type="NCBI Taxonomy" id="216773"/>
    <lineage>
        <taxon>Eukaryota</taxon>
        <taxon>Sar</taxon>
        <taxon>Stramenopiles</taxon>
        <taxon>Ochrophyta</taxon>
        <taxon>Bacillariophyta</taxon>
        <taxon>Coscinodiscophyceae</taxon>
        <taxon>Corethrophycidae</taxon>
        <taxon>Corethrales</taxon>
        <taxon>Corethraceae</taxon>
        <taxon>Corethron</taxon>
    </lineage>
</organism>
<feature type="compositionally biased region" description="Acidic residues" evidence="6">
    <location>
        <begin position="151"/>
        <end position="163"/>
    </location>
</feature>
<evidence type="ECO:0000256" key="3">
    <source>
        <dbReference type="ARBA" id="ARBA00022771"/>
    </source>
</evidence>
<dbReference type="AlphaFoldDB" id="A0A7S1B611"/>
<evidence type="ECO:0000256" key="1">
    <source>
        <dbReference type="ARBA" id="ARBA00004123"/>
    </source>
</evidence>
<evidence type="ECO:0000256" key="6">
    <source>
        <dbReference type="SAM" id="MobiDB-lite"/>
    </source>
</evidence>
<gene>
    <name evidence="8" type="ORF">CHYS00102_LOCUS3380</name>
</gene>
<dbReference type="Gene3D" id="3.30.1740.10">
    <property type="entry name" value="Zinc finger, PARP-type"/>
    <property type="match status" value="1"/>
</dbReference>
<accession>A0A7S1B611</accession>
<sequence length="490" mass="54809">MTNAKYHIEKAKSGRATCKKCKLKIGKGEIRIGETRKGEDFDMVSWKHAKCFTMGRKLVASTSPPLTVEKFLEDVIGDPDNLLEDEDMFKTVLGDMLDAKSSGVGKRKRALVRDVTDGDTGIMDVAREIYAKLKKSQRIEPKKKRKKRNDDGEEEEDTSEDATEAIRNEVQSLSDSDRKIVEYFIFYNDMTSDELKSFLRWNFQMLSGTKDILVERCVDGEQNGRLGTCPTCEGGRIKLREGAEKVYCNGYYDEDVGSRISCFYEDDVVNAARELPWFMEEPSEEVIEAITTARKNPNLAKNESAVEESSSSFANLALDLKSKVGVKKAASQILEICRAKNVDLPDDEKKATVRIGRILVQNKSIISGKEIFKIIVSEFGLKQSKEEKFKAKKSAGEGCEVAENGPLFLAIKELSDLYFKERNTNAGNTYRRVSEAIRTLSFQVAADNAKGLCKGKTKVAGIGKGSADKMYEFVTCGTIDKLEEKRAAHQ</sequence>
<evidence type="ECO:0000313" key="8">
    <source>
        <dbReference type="EMBL" id="CAD8876202.1"/>
    </source>
</evidence>
<dbReference type="GO" id="GO:0005634">
    <property type="term" value="C:nucleus"/>
    <property type="evidence" value="ECO:0007669"/>
    <property type="project" value="UniProtKB-SubCell"/>
</dbReference>
<evidence type="ECO:0000259" key="7">
    <source>
        <dbReference type="PROSITE" id="PS50064"/>
    </source>
</evidence>
<comment type="subcellular location">
    <subcellularLocation>
        <location evidence="1">Nucleus</location>
    </subcellularLocation>
</comment>
<protein>
    <recommendedName>
        <fullName evidence="7">PARP-type domain-containing protein</fullName>
    </recommendedName>
</protein>
<dbReference type="Gene3D" id="1.10.150.110">
    <property type="entry name" value="DNA polymerase beta, N-terminal domain-like"/>
    <property type="match status" value="1"/>
</dbReference>
<dbReference type="InterPro" id="IPR027421">
    <property type="entry name" value="DNA_pol_lamdba_lyase_dom_sf"/>
</dbReference>
<keyword evidence="3" id="KW-0863">Zinc-finger</keyword>
<dbReference type="SMART" id="SM01336">
    <property type="entry name" value="zf-PARP"/>
    <property type="match status" value="1"/>
</dbReference>
<dbReference type="InterPro" id="IPR036957">
    <property type="entry name" value="Znf_PARP_sf"/>
</dbReference>
<feature type="region of interest" description="Disordered" evidence="6">
    <location>
        <begin position="140"/>
        <end position="169"/>
    </location>
</feature>
<keyword evidence="4" id="KW-0862">Zinc</keyword>
<dbReference type="EMBL" id="HBFR01004904">
    <property type="protein sequence ID" value="CAD8876202.1"/>
    <property type="molecule type" value="Transcribed_RNA"/>
</dbReference>
<reference evidence="8" key="1">
    <citation type="submission" date="2021-01" db="EMBL/GenBank/DDBJ databases">
        <authorList>
            <person name="Corre E."/>
            <person name="Pelletier E."/>
            <person name="Niang G."/>
            <person name="Scheremetjew M."/>
            <person name="Finn R."/>
            <person name="Kale V."/>
            <person name="Holt S."/>
            <person name="Cochrane G."/>
            <person name="Meng A."/>
            <person name="Brown T."/>
            <person name="Cohen L."/>
        </authorList>
    </citation>
    <scope>NUCLEOTIDE SEQUENCE</scope>
    <source>
        <strain evidence="8">308</strain>
    </source>
</reference>
<keyword evidence="5" id="KW-0539">Nucleus</keyword>
<proteinExistence type="predicted"/>
<name>A0A7S1B611_9STRA</name>
<dbReference type="Gene3D" id="3.90.640.80">
    <property type="match status" value="1"/>
</dbReference>
<dbReference type="GO" id="GO:0008270">
    <property type="term" value="F:zinc ion binding"/>
    <property type="evidence" value="ECO:0007669"/>
    <property type="project" value="UniProtKB-KW"/>
</dbReference>
<dbReference type="Pfam" id="PF00645">
    <property type="entry name" value="zf-PARP"/>
    <property type="match status" value="1"/>
</dbReference>
<dbReference type="PROSITE" id="PS52007">
    <property type="entry name" value="PADR1"/>
    <property type="match status" value="1"/>
</dbReference>
<dbReference type="InterPro" id="IPR001510">
    <property type="entry name" value="Znf_PARP"/>
</dbReference>
<dbReference type="SUPFAM" id="SSF47802">
    <property type="entry name" value="DNA polymerase beta, N-terminal domain-like"/>
    <property type="match status" value="1"/>
</dbReference>
<dbReference type="SUPFAM" id="SSF57716">
    <property type="entry name" value="Glucocorticoid receptor-like (DNA-binding domain)"/>
    <property type="match status" value="1"/>
</dbReference>
<feature type="domain" description="PARP-type" evidence="7">
    <location>
        <begin position="6"/>
        <end position="97"/>
    </location>
</feature>
<evidence type="ECO:0000256" key="2">
    <source>
        <dbReference type="ARBA" id="ARBA00022723"/>
    </source>
</evidence>
<dbReference type="PROSITE" id="PS50064">
    <property type="entry name" value="ZF_PARP_2"/>
    <property type="match status" value="1"/>
</dbReference>
<evidence type="ECO:0000256" key="4">
    <source>
        <dbReference type="ARBA" id="ARBA00022833"/>
    </source>
</evidence>